<sequence length="134" mass="15006">MKIISKDSPDFTDIEELLGENQSTIQIDMVAGLECDGEDLANQRDAGDDDPIAILELVAQWNPNVREGILDWYYVRESDLDEEEPPIVHGGALLGFHFQSDEPDLDALMDAALEVLNEEIAWAEFVLEEESEEA</sequence>
<gene>
    <name evidence="1" type="ORF">SAMN02745181_1839</name>
</gene>
<reference evidence="1 2" key="1">
    <citation type="submission" date="2016-11" db="EMBL/GenBank/DDBJ databases">
        <authorList>
            <person name="Jaros S."/>
            <person name="Januszkiewicz K."/>
            <person name="Wedrychowicz H."/>
        </authorList>
    </citation>
    <scope>NUCLEOTIDE SEQUENCE [LARGE SCALE GENOMIC DNA]</scope>
    <source>
        <strain evidence="1 2">DSM 18772</strain>
    </source>
</reference>
<dbReference type="STRING" id="1123071.SAMN02745181_1839"/>
<protein>
    <submittedName>
        <fullName evidence="1">Uncharacterized protein</fullName>
    </submittedName>
</protein>
<dbReference type="EMBL" id="FQYR01000003">
    <property type="protein sequence ID" value="SHJ34880.1"/>
    <property type="molecule type" value="Genomic_DNA"/>
</dbReference>
<accession>A0A1M6IK97</accession>
<proteinExistence type="predicted"/>
<dbReference type="AlphaFoldDB" id="A0A1M6IK97"/>
<dbReference type="RefSeq" id="WP_143183424.1">
    <property type="nucleotide sequence ID" value="NZ_FQYR01000003.1"/>
</dbReference>
<keyword evidence="2" id="KW-1185">Reference proteome</keyword>
<dbReference type="InParanoid" id="A0A1M6IK97"/>
<dbReference type="OrthoDB" id="195503at2"/>
<organism evidence="1 2">
    <name type="scientific">Rubritalea squalenifaciens DSM 18772</name>
    <dbReference type="NCBI Taxonomy" id="1123071"/>
    <lineage>
        <taxon>Bacteria</taxon>
        <taxon>Pseudomonadati</taxon>
        <taxon>Verrucomicrobiota</taxon>
        <taxon>Verrucomicrobiia</taxon>
        <taxon>Verrucomicrobiales</taxon>
        <taxon>Rubritaleaceae</taxon>
        <taxon>Rubritalea</taxon>
    </lineage>
</organism>
<name>A0A1M6IK97_9BACT</name>
<evidence type="ECO:0000313" key="2">
    <source>
        <dbReference type="Proteomes" id="UP000184510"/>
    </source>
</evidence>
<dbReference type="Proteomes" id="UP000184510">
    <property type="component" value="Unassembled WGS sequence"/>
</dbReference>
<evidence type="ECO:0000313" key="1">
    <source>
        <dbReference type="EMBL" id="SHJ34880.1"/>
    </source>
</evidence>